<dbReference type="SUPFAM" id="SSF52266">
    <property type="entry name" value="SGNH hydrolase"/>
    <property type="match status" value="1"/>
</dbReference>
<organism evidence="2 3">
    <name type="scientific">Rhodopseudomonas palustris</name>
    <dbReference type="NCBI Taxonomy" id="1076"/>
    <lineage>
        <taxon>Bacteria</taxon>
        <taxon>Pseudomonadati</taxon>
        <taxon>Pseudomonadota</taxon>
        <taxon>Alphaproteobacteria</taxon>
        <taxon>Hyphomicrobiales</taxon>
        <taxon>Nitrobacteraceae</taxon>
        <taxon>Rhodopseudomonas</taxon>
    </lineage>
</organism>
<dbReference type="Proteomes" id="UP000285523">
    <property type="component" value="Unassembled WGS sequence"/>
</dbReference>
<comment type="caution">
    <text evidence="2">The sequence shown here is derived from an EMBL/GenBank/DDBJ whole genome shotgun (WGS) entry which is preliminary data.</text>
</comment>
<dbReference type="InterPro" id="IPR057572">
    <property type="entry name" value="NonGDSL"/>
</dbReference>
<dbReference type="AlphaFoldDB" id="A0A418V2Y5"/>
<sequence>MARTASPKRLRALVLSLGLALAGGPAIAAPEVASAGCEAPAYLLATDLTIGRVVSGLRNDRKLDILVIGSRSSSISSAESTAYPARLQTLLRDKLPGIAVNVSLEMRMKRTAAEVASGIGQLVTERKPSLVIWQTGTYDAIRSIDPEDFRNALSEGIEASQKAGADVILMNLQYSPRTETMINPTPYLDNMRVVAQEHDVPLFDRFALMRHWNETGEFDLFSPSPGIDLAMRVHGCLARALSTFVLDATHINPSELRTLR</sequence>
<accession>A0A418V2Y5</accession>
<gene>
    <name evidence="2" type="ORF">D4Q52_16575</name>
</gene>
<dbReference type="EMBL" id="QYYD01000017">
    <property type="protein sequence ID" value="RJF70427.1"/>
    <property type="molecule type" value="Genomic_DNA"/>
</dbReference>
<dbReference type="OrthoDB" id="7203637at2"/>
<proteinExistence type="predicted"/>
<evidence type="ECO:0000313" key="2">
    <source>
        <dbReference type="EMBL" id="RJF70427.1"/>
    </source>
</evidence>
<name>A0A418V2Y5_RHOPL</name>
<dbReference type="InterPro" id="IPR036514">
    <property type="entry name" value="SGNH_hydro_sf"/>
</dbReference>
<keyword evidence="1" id="KW-0732">Signal</keyword>
<evidence type="ECO:0000313" key="3">
    <source>
        <dbReference type="Proteomes" id="UP000285523"/>
    </source>
</evidence>
<protein>
    <submittedName>
        <fullName evidence="2">SGNH/GDSL hydrolase family protein</fullName>
    </submittedName>
</protein>
<evidence type="ECO:0000256" key="1">
    <source>
        <dbReference type="SAM" id="SignalP"/>
    </source>
</evidence>
<dbReference type="Pfam" id="PF25182">
    <property type="entry name" value="NonGDSL"/>
    <property type="match status" value="1"/>
</dbReference>
<reference evidence="2 3" key="1">
    <citation type="submission" date="2018-09" db="EMBL/GenBank/DDBJ databases">
        <title>Draft genome sequence of Rhodopseudomonas palustris 2.1.18.</title>
        <authorList>
            <person name="Robertson S.L."/>
            <person name="Meyer T.E."/>
            <person name="Kyndt J.A."/>
        </authorList>
    </citation>
    <scope>NUCLEOTIDE SEQUENCE [LARGE SCALE GENOMIC DNA]</scope>
    <source>
        <strain evidence="2 3">2.1.18</strain>
    </source>
</reference>
<keyword evidence="2" id="KW-0378">Hydrolase</keyword>
<feature type="signal peptide" evidence="1">
    <location>
        <begin position="1"/>
        <end position="28"/>
    </location>
</feature>
<feature type="chain" id="PRO_5019267062" evidence="1">
    <location>
        <begin position="29"/>
        <end position="260"/>
    </location>
</feature>
<dbReference type="GO" id="GO:0016788">
    <property type="term" value="F:hydrolase activity, acting on ester bonds"/>
    <property type="evidence" value="ECO:0007669"/>
    <property type="project" value="UniProtKB-ARBA"/>
</dbReference>
<dbReference type="Gene3D" id="3.40.50.1110">
    <property type="entry name" value="SGNH hydrolase"/>
    <property type="match status" value="1"/>
</dbReference>